<dbReference type="Pfam" id="PF13936">
    <property type="entry name" value="HTH_38"/>
    <property type="match status" value="1"/>
</dbReference>
<dbReference type="SUPFAM" id="SSF46689">
    <property type="entry name" value="Homeodomain-like"/>
    <property type="match status" value="1"/>
</dbReference>
<dbReference type="InterPro" id="IPR038717">
    <property type="entry name" value="Tc1-like_DDE_dom"/>
</dbReference>
<dbReference type="SUPFAM" id="SSF56672">
    <property type="entry name" value="DNA/RNA polymerases"/>
    <property type="match status" value="1"/>
</dbReference>
<dbReference type="GO" id="GO:0006313">
    <property type="term" value="P:DNA transposition"/>
    <property type="evidence" value="ECO:0007669"/>
    <property type="project" value="InterPro"/>
</dbReference>
<gene>
    <name evidence="3" type="ORF">GEV33_008493</name>
</gene>
<dbReference type="GO" id="GO:0015074">
    <property type="term" value="P:DNA integration"/>
    <property type="evidence" value="ECO:0007669"/>
    <property type="project" value="InterPro"/>
</dbReference>
<dbReference type="Pfam" id="PF01498">
    <property type="entry name" value="HTH_Tnp_Tc3_2"/>
    <property type="match status" value="1"/>
</dbReference>
<dbReference type="Proteomes" id="UP000719412">
    <property type="component" value="Unassembled WGS sequence"/>
</dbReference>
<dbReference type="Gene3D" id="3.30.420.10">
    <property type="entry name" value="Ribonuclease H-like superfamily/Ribonuclease H"/>
    <property type="match status" value="1"/>
</dbReference>
<evidence type="ECO:0000313" key="4">
    <source>
        <dbReference type="Proteomes" id="UP000719412"/>
    </source>
</evidence>
<reference evidence="3" key="1">
    <citation type="journal article" date="2020" name="J Insects Food Feed">
        <title>The yellow mealworm (Tenebrio molitor) genome: a resource for the emerging insects as food and feed industry.</title>
        <authorList>
            <person name="Eriksson T."/>
            <person name="Andere A."/>
            <person name="Kelstrup H."/>
            <person name="Emery V."/>
            <person name="Picard C."/>
        </authorList>
    </citation>
    <scope>NUCLEOTIDE SEQUENCE</scope>
    <source>
        <strain evidence="3">Stoneville</strain>
        <tissue evidence="3">Whole head</tissue>
    </source>
</reference>
<dbReference type="InterPro" id="IPR002492">
    <property type="entry name" value="Transposase_Tc1-like"/>
</dbReference>
<dbReference type="GO" id="GO:0071897">
    <property type="term" value="P:DNA biosynthetic process"/>
    <property type="evidence" value="ECO:0007669"/>
    <property type="project" value="UniProtKB-ARBA"/>
</dbReference>
<dbReference type="PANTHER" id="PTHR47027">
    <property type="entry name" value="REVERSE TRANSCRIPTASE DOMAIN-CONTAINING PROTEIN"/>
    <property type="match status" value="1"/>
</dbReference>
<dbReference type="AlphaFoldDB" id="A0A8J6LI05"/>
<dbReference type="GO" id="GO:0003677">
    <property type="term" value="F:DNA binding"/>
    <property type="evidence" value="ECO:0007669"/>
    <property type="project" value="InterPro"/>
</dbReference>
<evidence type="ECO:0000313" key="3">
    <source>
        <dbReference type="EMBL" id="KAH0814296.1"/>
    </source>
</evidence>
<evidence type="ECO:0000256" key="1">
    <source>
        <dbReference type="ARBA" id="ARBA00004123"/>
    </source>
</evidence>
<accession>A0A8J6LI05</accession>
<evidence type="ECO:0000259" key="2">
    <source>
        <dbReference type="PROSITE" id="PS50878"/>
    </source>
</evidence>
<dbReference type="InterPro" id="IPR047655">
    <property type="entry name" value="Transpos_IS630-like"/>
</dbReference>
<dbReference type="Pfam" id="PF00078">
    <property type="entry name" value="RVT_1"/>
    <property type="match status" value="1"/>
</dbReference>
<dbReference type="InterPro" id="IPR009057">
    <property type="entry name" value="Homeodomain-like_sf"/>
</dbReference>
<comment type="subcellular location">
    <subcellularLocation>
        <location evidence="1">Nucleus</location>
    </subcellularLocation>
</comment>
<dbReference type="Pfam" id="PF13358">
    <property type="entry name" value="DDE_3"/>
    <property type="match status" value="1"/>
</dbReference>
<dbReference type="PROSITE" id="PS50878">
    <property type="entry name" value="RT_POL"/>
    <property type="match status" value="1"/>
</dbReference>
<reference evidence="3" key="2">
    <citation type="submission" date="2021-08" db="EMBL/GenBank/DDBJ databases">
        <authorList>
            <person name="Eriksson T."/>
        </authorList>
    </citation>
    <scope>NUCLEOTIDE SEQUENCE</scope>
    <source>
        <strain evidence="3">Stoneville</strain>
        <tissue evidence="3">Whole head</tissue>
    </source>
</reference>
<dbReference type="InterPro" id="IPR043502">
    <property type="entry name" value="DNA/RNA_pol_sf"/>
</dbReference>
<comment type="caution">
    <text evidence="3">The sequence shown here is derived from an EMBL/GenBank/DDBJ whole genome shotgun (WGS) entry which is preliminary data.</text>
</comment>
<name>A0A8J6LI05_TENMO</name>
<feature type="domain" description="Reverse transcriptase" evidence="2">
    <location>
        <begin position="624"/>
        <end position="892"/>
    </location>
</feature>
<keyword evidence="4" id="KW-1185">Reference proteome</keyword>
<dbReference type="CDD" id="cd01650">
    <property type="entry name" value="RT_nLTR_like"/>
    <property type="match status" value="1"/>
</dbReference>
<dbReference type="GO" id="GO:0005634">
    <property type="term" value="C:nucleus"/>
    <property type="evidence" value="ECO:0007669"/>
    <property type="project" value="UniProtKB-SubCell"/>
</dbReference>
<proteinExistence type="predicted"/>
<dbReference type="InterPro" id="IPR036397">
    <property type="entry name" value="RNaseH_sf"/>
</dbReference>
<organism evidence="3 4">
    <name type="scientific">Tenebrio molitor</name>
    <name type="common">Yellow mealworm beetle</name>
    <dbReference type="NCBI Taxonomy" id="7067"/>
    <lineage>
        <taxon>Eukaryota</taxon>
        <taxon>Metazoa</taxon>
        <taxon>Ecdysozoa</taxon>
        <taxon>Arthropoda</taxon>
        <taxon>Hexapoda</taxon>
        <taxon>Insecta</taxon>
        <taxon>Pterygota</taxon>
        <taxon>Neoptera</taxon>
        <taxon>Endopterygota</taxon>
        <taxon>Coleoptera</taxon>
        <taxon>Polyphaga</taxon>
        <taxon>Cucujiformia</taxon>
        <taxon>Tenebrionidae</taxon>
        <taxon>Tenebrio</taxon>
    </lineage>
</organism>
<dbReference type="InterPro" id="IPR025246">
    <property type="entry name" value="IS30-like_HTH"/>
</dbReference>
<dbReference type="PANTHER" id="PTHR47027:SF20">
    <property type="entry name" value="REVERSE TRANSCRIPTASE-LIKE PROTEIN WITH RNA-DIRECTED DNA POLYMERASE DOMAIN"/>
    <property type="match status" value="1"/>
</dbReference>
<protein>
    <recommendedName>
        <fullName evidence="2">Reverse transcriptase domain-containing protein</fullName>
    </recommendedName>
</protein>
<dbReference type="InterPro" id="IPR000477">
    <property type="entry name" value="RT_dom"/>
</dbReference>
<dbReference type="EMBL" id="JABDTM020024421">
    <property type="protein sequence ID" value="KAH0814296.1"/>
    <property type="molecule type" value="Genomic_DNA"/>
</dbReference>
<dbReference type="NCBIfam" id="NF033545">
    <property type="entry name" value="transpos_IS630"/>
    <property type="match status" value="1"/>
</dbReference>
<sequence>MTNYHLTHEEAVQALALLQDGRSQRYVARVLGVNHSTIVRLAQRHQETGSVDRRPGQGRRRVTSVRDDRFLRLTALRTRHCTARLLQNEMLAARDVEISLQTVRNRLREDNIRARVPARAPQLTRQHRVARLAFAREHVNWDIGDWQNVMFSDESRFCLYANDRRMPVYRRPGERYLQCNFVPNVNYGGGSIMVWGAISVQGRTELVSLREARMTAVRYITDILDPHVIPYGPFIGQNFVYMHDNARPHTARIVQEYLRETETPVMEWPARSPDLNPIEHVWDTLQQRVSGRRMVFRTLQQLEVVLVEEWHNIPQEYIVNLYESMLHRMEAVIQARGGTEGNQIDHMLISKKWKRIIQDVRTYRGANVDSDHLLVVAKMRMKVVKQTGGSRKNGWDVEKLNHTRHNDEYKKEMRKKLETREEEVDIDEEWKNLKESIIDTAETVLGRRTTRKRKEWFDEECEKRTEAKNQARNRWLKTGNLKDLENYKEKRKEATKYCKHKKENCIGELMQEVEVNNRDSRKLHKLIKHWNSTSKKTQRIGNKRWETYYTELFREEKEITGRKKEKVEMEDSNNEDDAPSYDEYMEIIAQLKTKKAAGPDQISNELIKQGGHELLSRVYRILVAVWQSETMPEEWRTGLLIPLLKKGDPTQCNNYRGIMLLNTTYKILTSIIRKRLAEHTETKLGEYQNGFRKGKSTIDAIHVMSQIIEKSYEYDIELHILFIDFKQAFDNINRRSLVEQMQQMKIPEKLIKLTKMTMDNSKARISTTEGVTNEINIERGVRQGDALSTTLFNIALDGAIKAAGLDRAITVSATQVIANADDIALITRDKKSLGAALQKLVTETEKRGLQLNQDKTKYMIISRRKTDHIKETNLGSYTFKKVENFKYLGVNVNKKNKRSAEIKERIQAANKAYWKYQRYLTDHHISRATKIKIYKAAIRPVATYAAETMRLTNTDEENLGIFERKVLRKIAGPRRTEEGEYRILMNHEIRDIIEGEDIVGFVKAQRLRWFGHVQRRDTQHILRKTLNWRPVEGRPRGRPRIRWEDQIHEDIRRIGIEDWRIKIQDRKSWEKNIRAAREQGRI</sequence>